<evidence type="ECO:0000313" key="3">
    <source>
        <dbReference type="Proteomes" id="UP000276770"/>
    </source>
</evidence>
<gene>
    <name evidence="2" type="ORF">D9X91_13785</name>
</gene>
<evidence type="ECO:0000256" key="1">
    <source>
        <dbReference type="SAM" id="Phobius"/>
    </source>
</evidence>
<keyword evidence="1" id="KW-0472">Membrane</keyword>
<dbReference type="Proteomes" id="UP000276770">
    <property type="component" value="Unassembled WGS sequence"/>
</dbReference>
<reference evidence="2 3" key="1">
    <citation type="submission" date="2018-10" db="EMBL/GenBank/DDBJ databases">
        <title>Falsibacillus sp. genome draft.</title>
        <authorList>
            <person name="Shi S."/>
        </authorList>
    </citation>
    <scope>NUCLEOTIDE SEQUENCE [LARGE SCALE GENOMIC DNA]</scope>
    <source>
        <strain evidence="2 3">GY 10110</strain>
    </source>
</reference>
<sequence>MSIVFALVSVYFYSLVIYRLIKKKRFKTNENHILITFSATFMVISNVHYSIKIISILLTITLIIVNRKSRKYVL</sequence>
<name>A0A3L7K1P8_9BACI</name>
<feature type="transmembrane region" description="Helical" evidence="1">
    <location>
        <begin position="33"/>
        <end position="65"/>
    </location>
</feature>
<accession>A0A3L7K1P8</accession>
<proteinExistence type="predicted"/>
<dbReference type="EMBL" id="RCVZ01000009">
    <property type="protein sequence ID" value="RLQ94602.1"/>
    <property type="molecule type" value="Genomic_DNA"/>
</dbReference>
<organism evidence="2 3">
    <name type="scientific">Falsibacillus albus</name>
    <dbReference type="NCBI Taxonomy" id="2478915"/>
    <lineage>
        <taxon>Bacteria</taxon>
        <taxon>Bacillati</taxon>
        <taxon>Bacillota</taxon>
        <taxon>Bacilli</taxon>
        <taxon>Bacillales</taxon>
        <taxon>Bacillaceae</taxon>
        <taxon>Falsibacillus</taxon>
    </lineage>
</organism>
<keyword evidence="3" id="KW-1185">Reference proteome</keyword>
<keyword evidence="1" id="KW-1133">Transmembrane helix</keyword>
<feature type="transmembrane region" description="Helical" evidence="1">
    <location>
        <begin position="6"/>
        <end position="21"/>
    </location>
</feature>
<protein>
    <submittedName>
        <fullName evidence="2">Uncharacterized protein</fullName>
    </submittedName>
</protein>
<comment type="caution">
    <text evidence="2">The sequence shown here is derived from an EMBL/GenBank/DDBJ whole genome shotgun (WGS) entry which is preliminary data.</text>
</comment>
<dbReference type="AlphaFoldDB" id="A0A3L7K1P8"/>
<evidence type="ECO:0000313" key="2">
    <source>
        <dbReference type="EMBL" id="RLQ94602.1"/>
    </source>
</evidence>
<keyword evidence="1" id="KW-0812">Transmembrane</keyword>